<reference evidence="1" key="1">
    <citation type="submission" date="2014-11" db="EMBL/GenBank/DDBJ databases">
        <authorList>
            <person name="Amaro Gonzalez C."/>
        </authorList>
    </citation>
    <scope>NUCLEOTIDE SEQUENCE</scope>
</reference>
<organism evidence="1">
    <name type="scientific">Anguilla anguilla</name>
    <name type="common">European freshwater eel</name>
    <name type="synonym">Muraena anguilla</name>
    <dbReference type="NCBI Taxonomy" id="7936"/>
    <lineage>
        <taxon>Eukaryota</taxon>
        <taxon>Metazoa</taxon>
        <taxon>Chordata</taxon>
        <taxon>Craniata</taxon>
        <taxon>Vertebrata</taxon>
        <taxon>Euteleostomi</taxon>
        <taxon>Actinopterygii</taxon>
        <taxon>Neopterygii</taxon>
        <taxon>Teleostei</taxon>
        <taxon>Anguilliformes</taxon>
        <taxon>Anguillidae</taxon>
        <taxon>Anguilla</taxon>
    </lineage>
</organism>
<evidence type="ECO:0000313" key="1">
    <source>
        <dbReference type="EMBL" id="JAH66477.1"/>
    </source>
</evidence>
<dbReference type="EMBL" id="GBXM01042100">
    <property type="protein sequence ID" value="JAH66477.1"/>
    <property type="molecule type" value="Transcribed_RNA"/>
</dbReference>
<protein>
    <submittedName>
        <fullName evidence="1">Uncharacterized protein</fullName>
    </submittedName>
</protein>
<dbReference type="AlphaFoldDB" id="A0A0E9UL06"/>
<accession>A0A0E9UL06</accession>
<proteinExistence type="predicted"/>
<reference evidence="1" key="2">
    <citation type="journal article" date="2015" name="Fish Shellfish Immunol.">
        <title>Early steps in the European eel (Anguilla anguilla)-Vibrio vulnificus interaction in the gills: Role of the RtxA13 toxin.</title>
        <authorList>
            <person name="Callol A."/>
            <person name="Pajuelo D."/>
            <person name="Ebbesson L."/>
            <person name="Teles M."/>
            <person name="MacKenzie S."/>
            <person name="Amaro C."/>
        </authorList>
    </citation>
    <scope>NUCLEOTIDE SEQUENCE</scope>
</reference>
<sequence length="48" mass="5817">MNMKRCLYEFSGYSFKCDGHLEHSQHNEYNSTVTYNDYNEYLCQALRL</sequence>
<name>A0A0E9UL06_ANGAN</name>